<feature type="domain" description="Outer membrane protein beta-barrel" evidence="2">
    <location>
        <begin position="57"/>
        <end position="215"/>
    </location>
</feature>
<organism evidence="3 4">
    <name type="scientific">Flavisolibacter ginsengisoli DSM 18119</name>
    <dbReference type="NCBI Taxonomy" id="1121884"/>
    <lineage>
        <taxon>Bacteria</taxon>
        <taxon>Pseudomonadati</taxon>
        <taxon>Bacteroidota</taxon>
        <taxon>Chitinophagia</taxon>
        <taxon>Chitinophagales</taxon>
        <taxon>Chitinophagaceae</taxon>
        <taxon>Flavisolibacter</taxon>
    </lineage>
</organism>
<name>A0A1M5G6D8_9BACT</name>
<evidence type="ECO:0000256" key="1">
    <source>
        <dbReference type="SAM" id="SignalP"/>
    </source>
</evidence>
<gene>
    <name evidence="3" type="ORF">SAMN02745131_04059</name>
</gene>
<dbReference type="AlphaFoldDB" id="A0A1M5G6D8"/>
<keyword evidence="4" id="KW-1185">Reference proteome</keyword>
<sequence length="249" mass="27755">MLQLTNYMRRIVLTVLAFCAVQLVFAQDTTVVRKTVTPVSPNVGGNDHLLLQLGYTQWQGKPDSIKTKGLSRTFNMYFMFAFPFKTNPHLSVALGPGFATDHMFFDKMDIGITRNTATVHFDDVSDTTHFKKYKLSTAFLEAPVELRYSSNPLDDKRSVKVALGVKVGTMLAAWTKGKTEVNSNGNTLRSYTDKEKSKHFFNTNRLSVMGRLGYGKFSLFTSYAITPVFKEGVAPTVRPLTIGLTLSGL</sequence>
<accession>A0A1M5G6D8</accession>
<dbReference type="InterPro" id="IPR025665">
    <property type="entry name" value="Beta-barrel_OMP_2"/>
</dbReference>
<feature type="signal peptide" evidence="1">
    <location>
        <begin position="1"/>
        <end position="26"/>
    </location>
</feature>
<dbReference type="Proteomes" id="UP000184048">
    <property type="component" value="Unassembled WGS sequence"/>
</dbReference>
<dbReference type="EMBL" id="FQUU01000027">
    <property type="protein sequence ID" value="SHF99286.1"/>
    <property type="molecule type" value="Genomic_DNA"/>
</dbReference>
<protein>
    <submittedName>
        <fullName evidence="3">Outer membrane protein beta-barrel domain-containing protein</fullName>
    </submittedName>
</protein>
<dbReference type="Pfam" id="PF13568">
    <property type="entry name" value="OMP_b-brl_2"/>
    <property type="match status" value="1"/>
</dbReference>
<dbReference type="STRING" id="1121884.SAMN02745131_04059"/>
<reference evidence="3 4" key="1">
    <citation type="submission" date="2016-11" db="EMBL/GenBank/DDBJ databases">
        <authorList>
            <person name="Jaros S."/>
            <person name="Januszkiewicz K."/>
            <person name="Wedrychowicz H."/>
        </authorList>
    </citation>
    <scope>NUCLEOTIDE SEQUENCE [LARGE SCALE GENOMIC DNA]</scope>
    <source>
        <strain evidence="3 4">DSM 18119</strain>
    </source>
</reference>
<proteinExistence type="predicted"/>
<evidence type="ECO:0000313" key="3">
    <source>
        <dbReference type="EMBL" id="SHF99286.1"/>
    </source>
</evidence>
<evidence type="ECO:0000313" key="4">
    <source>
        <dbReference type="Proteomes" id="UP000184048"/>
    </source>
</evidence>
<evidence type="ECO:0000259" key="2">
    <source>
        <dbReference type="Pfam" id="PF13568"/>
    </source>
</evidence>
<keyword evidence="1" id="KW-0732">Signal</keyword>
<feature type="chain" id="PRO_5012567475" evidence="1">
    <location>
        <begin position="27"/>
        <end position="249"/>
    </location>
</feature>